<evidence type="ECO:0000313" key="3">
    <source>
        <dbReference type="Proteomes" id="UP000595897"/>
    </source>
</evidence>
<proteinExistence type="predicted"/>
<dbReference type="CDD" id="cd00085">
    <property type="entry name" value="HNHc"/>
    <property type="match status" value="1"/>
</dbReference>
<protein>
    <recommendedName>
        <fullName evidence="1">HNH nuclease domain-containing protein</fullName>
    </recommendedName>
</protein>
<dbReference type="KEGG" id="ahb:bsdtb5_08460"/>
<keyword evidence="3" id="KW-1185">Reference proteome</keyword>
<dbReference type="SMART" id="SM00507">
    <property type="entry name" value="HNHc"/>
    <property type="match status" value="1"/>
</dbReference>
<dbReference type="Proteomes" id="UP000595897">
    <property type="component" value="Chromosome"/>
</dbReference>
<dbReference type="Gene3D" id="1.10.30.50">
    <property type="match status" value="1"/>
</dbReference>
<feature type="domain" description="HNH nuclease" evidence="1">
    <location>
        <begin position="65"/>
        <end position="122"/>
    </location>
</feature>
<accession>A0A7R7EIZ0</accession>
<sequence>MQIEKIYELKDFLDEYFVNIPKRTINKVEPEEIDKAIEHDFIEDVTITDNETREITIRRIIRYQRIVKELKKKHEYKCQLCNDSFLMDNGNYYCEAHHIRQLSLDGSQDKTNVLILCPKHHRMFHFAKKMITITDVPIVQKRIITIGSIKYYVLMN</sequence>
<dbReference type="InterPro" id="IPR002711">
    <property type="entry name" value="HNH"/>
</dbReference>
<evidence type="ECO:0000259" key="1">
    <source>
        <dbReference type="SMART" id="SM00507"/>
    </source>
</evidence>
<dbReference type="RefSeq" id="WP_271714821.1">
    <property type="nucleotide sequence ID" value="NZ_AP024169.1"/>
</dbReference>
<reference evidence="2 3" key="1">
    <citation type="submission" date="2020-11" db="EMBL/GenBank/DDBJ databases">
        <title>Draft genome sequencing of a Lachnospiraceae strain isolated from anoxic soil subjected to BSD treatment.</title>
        <authorList>
            <person name="Uek A."/>
            <person name="Tonouchi A."/>
        </authorList>
    </citation>
    <scope>NUCLEOTIDE SEQUENCE [LARGE SCALE GENOMIC DNA]</scope>
    <source>
        <strain evidence="2 3">TB5</strain>
    </source>
</reference>
<dbReference type="InterPro" id="IPR003615">
    <property type="entry name" value="HNH_nuc"/>
</dbReference>
<dbReference type="Pfam" id="PF01844">
    <property type="entry name" value="HNH"/>
    <property type="match status" value="1"/>
</dbReference>
<name>A0A7R7EIZ0_9FIRM</name>
<evidence type="ECO:0000313" key="2">
    <source>
        <dbReference type="EMBL" id="BCN29551.1"/>
    </source>
</evidence>
<organism evidence="2 3">
    <name type="scientific">Anaeromicropila herbilytica</name>
    <dbReference type="NCBI Taxonomy" id="2785025"/>
    <lineage>
        <taxon>Bacteria</taxon>
        <taxon>Bacillati</taxon>
        <taxon>Bacillota</taxon>
        <taxon>Clostridia</taxon>
        <taxon>Lachnospirales</taxon>
        <taxon>Lachnospiraceae</taxon>
        <taxon>Anaeromicropila</taxon>
    </lineage>
</organism>
<dbReference type="EMBL" id="AP024169">
    <property type="protein sequence ID" value="BCN29551.1"/>
    <property type="molecule type" value="Genomic_DNA"/>
</dbReference>
<gene>
    <name evidence="2" type="ORF">bsdtb5_08460</name>
</gene>
<dbReference type="AlphaFoldDB" id="A0A7R7EIZ0"/>